<evidence type="ECO:0000256" key="2">
    <source>
        <dbReference type="ARBA" id="ARBA00022483"/>
    </source>
</evidence>
<comment type="subcellular location">
    <subcellularLocation>
        <location evidence="1">Target cell membrane</location>
    </subcellularLocation>
</comment>
<reference evidence="10 12" key="1">
    <citation type="submission" date="2008-03" db="EMBL/GenBank/DDBJ databases">
        <title>Annotation of Ixodes scapularis.</title>
        <authorList>
            <consortium name="Ixodes scapularis Genome Project Consortium"/>
            <person name="Caler E."/>
            <person name="Hannick L.I."/>
            <person name="Bidwell S."/>
            <person name="Joardar V."/>
            <person name="Thiagarajan M."/>
            <person name="Amedeo P."/>
            <person name="Galinsky K.J."/>
            <person name="Schobel S."/>
            <person name="Inman J."/>
            <person name="Hostetler J."/>
            <person name="Miller J."/>
            <person name="Hammond M."/>
            <person name="Megy K."/>
            <person name="Lawson D."/>
            <person name="Kodira C."/>
            <person name="Sutton G."/>
            <person name="Meyer J."/>
            <person name="Hill C.A."/>
            <person name="Birren B."/>
            <person name="Nene V."/>
            <person name="Collins F."/>
            <person name="Alarcon-Chaidez F."/>
            <person name="Wikel S."/>
            <person name="Strausberg R."/>
        </authorList>
    </citation>
    <scope>NUCLEOTIDE SEQUENCE [LARGE SCALE GENOMIC DNA]</scope>
    <source>
        <strain evidence="12">Wikel</strain>
        <strain evidence="10">Wikel colony</strain>
    </source>
</reference>
<dbReference type="GO" id="GO:0006887">
    <property type="term" value="P:exocytosis"/>
    <property type="evidence" value="ECO:0007669"/>
    <property type="project" value="UniProtKB-KW"/>
</dbReference>
<evidence type="ECO:0000256" key="1">
    <source>
        <dbReference type="ARBA" id="ARBA00004175"/>
    </source>
</evidence>
<evidence type="ECO:0000256" key="7">
    <source>
        <dbReference type="ARBA" id="ARBA00023298"/>
    </source>
</evidence>
<evidence type="ECO:0000256" key="6">
    <source>
        <dbReference type="ARBA" id="ARBA00023043"/>
    </source>
</evidence>
<dbReference type="GO" id="GO:0003677">
    <property type="term" value="F:DNA binding"/>
    <property type="evidence" value="ECO:0007669"/>
    <property type="project" value="UniProtKB-KW"/>
</dbReference>
<dbReference type="EC" id="3.1.1.5" evidence="10"/>
<evidence type="ECO:0000313" key="11">
    <source>
        <dbReference type="EnsemblMetazoa" id="ISCW000337-PA"/>
    </source>
</evidence>
<keyword evidence="10" id="KW-0238">DNA-binding</keyword>
<accession>B7P2Q2</accession>
<dbReference type="Proteomes" id="UP000001555">
    <property type="component" value="Unassembled WGS sequence"/>
</dbReference>
<dbReference type="EMBL" id="DS623913">
    <property type="protein sequence ID" value="EEC00874.1"/>
    <property type="molecule type" value="Genomic_DNA"/>
</dbReference>
<dbReference type="PANTHER" id="PTHR24171">
    <property type="entry name" value="ANKYRIN REPEAT DOMAIN-CONTAINING PROTEIN 39-RELATED"/>
    <property type="match status" value="1"/>
</dbReference>
<evidence type="ECO:0000256" key="5">
    <source>
        <dbReference type="ARBA" id="ARBA00023028"/>
    </source>
</evidence>
<protein>
    <submittedName>
        <fullName evidence="10 11">DNA-binding protein rfxank, putative</fullName>
        <ecNumber evidence="10">3.1.1.5</ecNumber>
    </submittedName>
</protein>
<keyword evidence="3" id="KW-1052">Target cell membrane</keyword>
<evidence type="ECO:0000256" key="3">
    <source>
        <dbReference type="ARBA" id="ARBA00022537"/>
    </source>
</evidence>
<dbReference type="AlphaFoldDB" id="B7P2Q2"/>
<dbReference type="SMART" id="SM00248">
    <property type="entry name" value="ANK"/>
    <property type="match status" value="2"/>
</dbReference>
<keyword evidence="5" id="KW-0800">Toxin</keyword>
<evidence type="ECO:0000313" key="12">
    <source>
        <dbReference type="Proteomes" id="UP000001555"/>
    </source>
</evidence>
<feature type="repeat" description="ANK" evidence="8">
    <location>
        <begin position="103"/>
        <end position="135"/>
    </location>
</feature>
<dbReference type="OrthoDB" id="10251692at2759"/>
<keyword evidence="7" id="KW-0472">Membrane</keyword>
<keyword evidence="10" id="KW-0378">Hydrolase</keyword>
<evidence type="ECO:0000313" key="10">
    <source>
        <dbReference type="EMBL" id="EEC00874.1"/>
    </source>
</evidence>
<dbReference type="VEuPathDB" id="VectorBase:ISCI000337"/>
<keyword evidence="5" id="KW-0638">Presynaptic neurotoxin</keyword>
<dbReference type="InterPro" id="IPR036770">
    <property type="entry name" value="Ankyrin_rpt-contain_sf"/>
</dbReference>
<sequence>VLKRAPRIKLPLMRFLALLLFQPSTVLTNLQRGNVPTQTPAVPCALFSEMPCNSFCTATGSERIEMKDEGGLTPLLWASAHGQLSTVRLLVDRGARVQATGNRGETALLLASAGGHSHVVRHLIQHGARPDQADQVGASSL</sequence>
<organism>
    <name type="scientific">Ixodes scapularis</name>
    <name type="common">Black-legged tick</name>
    <name type="synonym">Deer tick</name>
    <dbReference type="NCBI Taxonomy" id="6945"/>
    <lineage>
        <taxon>Eukaryota</taxon>
        <taxon>Metazoa</taxon>
        <taxon>Ecdysozoa</taxon>
        <taxon>Arthropoda</taxon>
        <taxon>Chelicerata</taxon>
        <taxon>Arachnida</taxon>
        <taxon>Acari</taxon>
        <taxon>Parasitiformes</taxon>
        <taxon>Ixodida</taxon>
        <taxon>Ixodoidea</taxon>
        <taxon>Ixodidae</taxon>
        <taxon>Ixodinae</taxon>
        <taxon>Ixodes</taxon>
    </lineage>
</organism>
<reference evidence="11" key="2">
    <citation type="submission" date="2020-05" db="UniProtKB">
        <authorList>
            <consortium name="EnsemblMetazoa"/>
        </authorList>
    </citation>
    <scope>IDENTIFICATION</scope>
    <source>
        <strain evidence="11">wikel</strain>
    </source>
</reference>
<evidence type="ECO:0000256" key="9">
    <source>
        <dbReference type="SAM" id="SignalP"/>
    </source>
</evidence>
<feature type="non-terminal residue" evidence="10">
    <location>
        <position position="1"/>
    </location>
</feature>
<keyword evidence="12" id="KW-1185">Reference proteome</keyword>
<keyword evidence="2" id="KW-0268">Exocytosis</keyword>
<dbReference type="VEuPathDB" id="VectorBase:ISCW000337"/>
<dbReference type="SUPFAM" id="SSF48403">
    <property type="entry name" value="Ankyrin repeat"/>
    <property type="match status" value="1"/>
</dbReference>
<dbReference type="VEuPathDB" id="VectorBase:ISCP_036138"/>
<dbReference type="EnsemblMetazoa" id="ISCW000337-RA">
    <property type="protein sequence ID" value="ISCW000337-PA"/>
    <property type="gene ID" value="ISCW000337"/>
</dbReference>
<feature type="signal peptide" evidence="9">
    <location>
        <begin position="1"/>
        <end position="28"/>
    </location>
</feature>
<dbReference type="GO" id="GO:0004622">
    <property type="term" value="F:phosphatidylcholine lysophospholipase activity"/>
    <property type="evidence" value="ECO:0007669"/>
    <property type="project" value="UniProtKB-EC"/>
</dbReference>
<feature type="chain" id="PRO_5010959702" evidence="9">
    <location>
        <begin position="29"/>
        <end position="141"/>
    </location>
</feature>
<dbReference type="HOGENOM" id="CLU_000134_23_0_1"/>
<gene>
    <name evidence="10" type="ORF">IscW_ISCW000337</name>
</gene>
<dbReference type="EMBL" id="ABJB010437887">
    <property type="status" value="NOT_ANNOTATED_CDS"/>
    <property type="molecule type" value="Genomic_DNA"/>
</dbReference>
<dbReference type="PaxDb" id="6945-B7P2Q2"/>
<feature type="non-terminal residue" evidence="10">
    <location>
        <position position="141"/>
    </location>
</feature>
<evidence type="ECO:0000256" key="4">
    <source>
        <dbReference type="ARBA" id="ARBA00022737"/>
    </source>
</evidence>
<keyword evidence="9" id="KW-0732">Signal</keyword>
<dbReference type="PROSITE" id="PS50297">
    <property type="entry name" value="ANK_REP_REGION"/>
    <property type="match status" value="2"/>
</dbReference>
<keyword evidence="6 8" id="KW-0040">ANK repeat</keyword>
<dbReference type="Gene3D" id="1.25.40.20">
    <property type="entry name" value="Ankyrin repeat-containing domain"/>
    <property type="match status" value="1"/>
</dbReference>
<dbReference type="GO" id="GO:0044231">
    <property type="term" value="C:host cell presynaptic membrane"/>
    <property type="evidence" value="ECO:0007669"/>
    <property type="project" value="UniProtKB-KW"/>
</dbReference>
<feature type="repeat" description="ANK" evidence="8">
    <location>
        <begin position="70"/>
        <end position="102"/>
    </location>
</feature>
<dbReference type="Pfam" id="PF12796">
    <property type="entry name" value="Ank_2"/>
    <property type="match status" value="1"/>
</dbReference>
<evidence type="ECO:0000256" key="8">
    <source>
        <dbReference type="PROSITE-ProRule" id="PRU00023"/>
    </source>
</evidence>
<dbReference type="STRING" id="6945.B7P2Q2"/>
<dbReference type="InterPro" id="IPR002110">
    <property type="entry name" value="Ankyrin_rpt"/>
</dbReference>
<keyword evidence="7" id="KW-1053">Target membrane</keyword>
<dbReference type="PROSITE" id="PS50088">
    <property type="entry name" value="ANK_REPEAT"/>
    <property type="match status" value="2"/>
</dbReference>
<dbReference type="PANTHER" id="PTHR24171:SF9">
    <property type="entry name" value="ANKYRIN REPEAT DOMAIN-CONTAINING PROTEIN 39"/>
    <property type="match status" value="1"/>
</dbReference>
<dbReference type="GO" id="GO:0044218">
    <property type="term" value="C:other organism cell membrane"/>
    <property type="evidence" value="ECO:0007669"/>
    <property type="project" value="UniProtKB-KW"/>
</dbReference>
<keyword evidence="5" id="KW-0528">Neurotoxin</keyword>
<name>B7P2Q2_IXOSC</name>
<keyword evidence="4" id="KW-0677">Repeat</keyword>
<proteinExistence type="predicted"/>